<dbReference type="Proteomes" id="UP000688137">
    <property type="component" value="Unassembled WGS sequence"/>
</dbReference>
<dbReference type="Pfam" id="PF08450">
    <property type="entry name" value="SGL"/>
    <property type="match status" value="1"/>
</dbReference>
<dbReference type="FunFam" id="2.120.10.30:FF:000174">
    <property type="entry name" value="Uncharacterized protein"/>
    <property type="match status" value="1"/>
</dbReference>
<feature type="domain" description="SMP-30/Gluconolactonase/LRE-like region" evidence="2">
    <location>
        <begin position="35"/>
        <end position="267"/>
    </location>
</feature>
<comment type="caution">
    <text evidence="3">The sequence shown here is derived from an EMBL/GenBank/DDBJ whole genome shotgun (WGS) entry which is preliminary data.</text>
</comment>
<name>A0A8S1N279_PARPR</name>
<dbReference type="OMA" id="PNKFIYV"/>
<gene>
    <name evidence="3" type="ORF">PPRIM_AZ9-3.1.T0650052</name>
</gene>
<evidence type="ECO:0000259" key="2">
    <source>
        <dbReference type="Pfam" id="PF08450"/>
    </source>
</evidence>
<accession>A0A8S1N279</accession>
<evidence type="ECO:0000256" key="1">
    <source>
        <dbReference type="ARBA" id="ARBA00022801"/>
    </source>
</evidence>
<reference evidence="3" key="1">
    <citation type="submission" date="2021-01" db="EMBL/GenBank/DDBJ databases">
        <authorList>
            <consortium name="Genoscope - CEA"/>
            <person name="William W."/>
        </authorList>
    </citation>
    <scope>NUCLEOTIDE SEQUENCE</scope>
</reference>
<dbReference type="AlphaFoldDB" id="A0A8S1N279"/>
<dbReference type="PANTHER" id="PTHR47572:SF4">
    <property type="entry name" value="LACTONASE DRP35"/>
    <property type="match status" value="1"/>
</dbReference>
<dbReference type="InterPro" id="IPR051262">
    <property type="entry name" value="SMP-30/CGR1_Lactonase"/>
</dbReference>
<keyword evidence="1" id="KW-0378">Hydrolase</keyword>
<evidence type="ECO:0000313" key="4">
    <source>
        <dbReference type="Proteomes" id="UP000688137"/>
    </source>
</evidence>
<evidence type="ECO:0000313" key="3">
    <source>
        <dbReference type="EMBL" id="CAD8081104.1"/>
    </source>
</evidence>
<dbReference type="PANTHER" id="PTHR47572">
    <property type="entry name" value="LIPOPROTEIN-RELATED"/>
    <property type="match status" value="1"/>
</dbReference>
<sequence length="297" mass="33357">MSAVPYEKICELSSPLYFPLEIDGAIYMVSQNGDILKFKDGQFKAEFHISGQPYSIVIDKPNKFIYVADMAHQAILKRYIDENSQEQIVEFLKEYEGQPLLGPNSLLLSTKNNLLFFTDSGPFGETSIENCKGSLFAIDMDAQIVKPLALQCLAYPSGICLSNDQKLLYLCETGKNRVLRFVQTDAGIFYYSTYIQLNGRFGPIACAVSQSEHLYVARFEFGYVSEEGQISIFNANGINVENVSIPQCPEISGLTFSSQKSNILYVTENSSTPSCLRILINIEEKDEAKKKEKDKFK</sequence>
<keyword evidence="4" id="KW-1185">Reference proteome</keyword>
<dbReference type="EMBL" id="CAJJDM010000067">
    <property type="protein sequence ID" value="CAD8081104.1"/>
    <property type="molecule type" value="Genomic_DNA"/>
</dbReference>
<proteinExistence type="predicted"/>
<dbReference type="GO" id="GO:0016787">
    <property type="term" value="F:hydrolase activity"/>
    <property type="evidence" value="ECO:0007669"/>
    <property type="project" value="UniProtKB-KW"/>
</dbReference>
<dbReference type="InterPro" id="IPR013658">
    <property type="entry name" value="SGL"/>
</dbReference>
<organism evidence="3 4">
    <name type="scientific">Paramecium primaurelia</name>
    <dbReference type="NCBI Taxonomy" id="5886"/>
    <lineage>
        <taxon>Eukaryota</taxon>
        <taxon>Sar</taxon>
        <taxon>Alveolata</taxon>
        <taxon>Ciliophora</taxon>
        <taxon>Intramacronucleata</taxon>
        <taxon>Oligohymenophorea</taxon>
        <taxon>Peniculida</taxon>
        <taxon>Parameciidae</taxon>
        <taxon>Paramecium</taxon>
    </lineage>
</organism>
<protein>
    <recommendedName>
        <fullName evidence="2">SMP-30/Gluconolactonase/LRE-like region domain-containing protein</fullName>
    </recommendedName>
</protein>